<dbReference type="AlphaFoldDB" id="A0A2I1FCZ3"/>
<dbReference type="VEuPathDB" id="FungiDB:FUN_003540"/>
<gene>
    <name evidence="3" type="ORF">RhiirA5_408847</name>
    <name evidence="2" type="ORF">RhiirA5_433937</name>
    <name evidence="1" type="ORF">RhiirA5_433952</name>
</gene>
<evidence type="ECO:0000313" key="2">
    <source>
        <dbReference type="EMBL" id="PKB96967.1"/>
    </source>
</evidence>
<reference evidence="2 4" key="1">
    <citation type="submission" date="2016-04" db="EMBL/GenBank/DDBJ databases">
        <title>Genome analyses suggest a sexual origin of heterokaryosis in a supposedly ancient asexual fungus.</title>
        <authorList>
            <person name="Ropars J."/>
            <person name="Sedzielewska K."/>
            <person name="Noel J."/>
            <person name="Charron P."/>
            <person name="Farinelli L."/>
            <person name="Marton T."/>
            <person name="Kruger M."/>
            <person name="Pelin A."/>
            <person name="Brachmann A."/>
            <person name="Corradi N."/>
        </authorList>
    </citation>
    <scope>NUCLEOTIDE SEQUENCE [LARGE SCALE GENOMIC DNA]</scope>
    <source>
        <strain evidence="2 4">A5</strain>
    </source>
</reference>
<name>A0A2I1FCZ3_9GLOM</name>
<accession>A0A2I1FCZ3</accession>
<proteinExistence type="predicted"/>
<reference evidence="2 4" key="2">
    <citation type="submission" date="2017-09" db="EMBL/GenBank/DDBJ databases">
        <title>Extensive intraspecific genome diversity in a model arbuscular mycorrhizal fungus.</title>
        <authorList>
            <person name="Chen E.C."/>
            <person name="Morin E."/>
            <person name="Beaudet D."/>
            <person name="Noel J."/>
            <person name="Ndikumana S."/>
            <person name="Charron P."/>
            <person name="St-Onge C."/>
            <person name="Giorgi J."/>
            <person name="Grigoriev I.V."/>
            <person name="Roux C."/>
            <person name="Martin F.M."/>
            <person name="Corradi N."/>
        </authorList>
    </citation>
    <scope>NUCLEOTIDE SEQUENCE [LARGE SCALE GENOMIC DNA]</scope>
    <source>
        <strain evidence="2 4">A5</strain>
    </source>
</reference>
<evidence type="ECO:0000313" key="3">
    <source>
        <dbReference type="EMBL" id="PKC14937.1"/>
    </source>
</evidence>
<protein>
    <submittedName>
        <fullName evidence="2">Uncharacterized protein</fullName>
    </submittedName>
</protein>
<comment type="caution">
    <text evidence="2">The sequence shown here is derived from an EMBL/GenBank/DDBJ whole genome shotgun (WGS) entry which is preliminary data.</text>
</comment>
<evidence type="ECO:0000313" key="4">
    <source>
        <dbReference type="Proteomes" id="UP000232722"/>
    </source>
</evidence>
<evidence type="ECO:0000313" key="1">
    <source>
        <dbReference type="EMBL" id="PKB96956.1"/>
    </source>
</evidence>
<dbReference type="Proteomes" id="UP000232722">
    <property type="component" value="Unassembled WGS sequence"/>
</dbReference>
<sequence>MSDPHAALLADALNKYFCGLVEEIPTKEFLDDDDIIKLRYVKMELMKMDGFNIEGTKSILITT</sequence>
<dbReference type="EMBL" id="LLXJ01003516">
    <property type="protein sequence ID" value="PKB96956.1"/>
    <property type="molecule type" value="Genomic_DNA"/>
</dbReference>
<dbReference type="EMBL" id="LLXJ01003509">
    <property type="protein sequence ID" value="PKB96967.1"/>
    <property type="molecule type" value="Genomic_DNA"/>
</dbReference>
<dbReference type="EMBL" id="LLXJ01000111">
    <property type="protein sequence ID" value="PKC14937.1"/>
    <property type="molecule type" value="Genomic_DNA"/>
</dbReference>
<organism evidence="2 4">
    <name type="scientific">Rhizophagus irregularis</name>
    <dbReference type="NCBI Taxonomy" id="588596"/>
    <lineage>
        <taxon>Eukaryota</taxon>
        <taxon>Fungi</taxon>
        <taxon>Fungi incertae sedis</taxon>
        <taxon>Mucoromycota</taxon>
        <taxon>Glomeromycotina</taxon>
        <taxon>Glomeromycetes</taxon>
        <taxon>Glomerales</taxon>
        <taxon>Glomeraceae</taxon>
        <taxon>Rhizophagus</taxon>
    </lineage>
</organism>